<reference evidence="3" key="1">
    <citation type="journal article" date="2019" name="Int. J. Syst. Evol. Microbiol.">
        <title>The Global Catalogue of Microorganisms (GCM) 10K type strain sequencing project: providing services to taxonomists for standard genome sequencing and annotation.</title>
        <authorList>
            <consortium name="The Broad Institute Genomics Platform"/>
            <consortium name="The Broad Institute Genome Sequencing Center for Infectious Disease"/>
            <person name="Wu L."/>
            <person name="Ma J."/>
        </authorList>
    </citation>
    <scope>NUCLEOTIDE SEQUENCE [LARGE SCALE GENOMIC DNA]</scope>
    <source>
        <strain evidence="3">JCM 17525</strain>
    </source>
</reference>
<dbReference type="Proteomes" id="UP001501456">
    <property type="component" value="Unassembled WGS sequence"/>
</dbReference>
<dbReference type="PANTHER" id="PTHR12526">
    <property type="entry name" value="GLYCOSYLTRANSFERASE"/>
    <property type="match status" value="1"/>
</dbReference>
<dbReference type="PANTHER" id="PTHR12526:SF630">
    <property type="entry name" value="GLYCOSYLTRANSFERASE"/>
    <property type="match status" value="1"/>
</dbReference>
<dbReference type="Pfam" id="PF00534">
    <property type="entry name" value="Glycos_transf_1"/>
    <property type="match status" value="1"/>
</dbReference>
<dbReference type="InterPro" id="IPR001296">
    <property type="entry name" value="Glyco_trans_1"/>
</dbReference>
<proteinExistence type="predicted"/>
<protein>
    <recommendedName>
        <fullName evidence="1">Glycosyl transferase family 1 domain-containing protein</fullName>
    </recommendedName>
</protein>
<dbReference type="EMBL" id="BAABBI010000001">
    <property type="protein sequence ID" value="GAA3784344.1"/>
    <property type="molecule type" value="Genomic_DNA"/>
</dbReference>
<keyword evidence="3" id="KW-1185">Reference proteome</keyword>
<comment type="caution">
    <text evidence="2">The sequence shown here is derived from an EMBL/GenBank/DDBJ whole genome shotgun (WGS) entry which is preliminary data.</text>
</comment>
<sequence length="396" mass="44728">MQRPLKIAVYSGEIPSTTFIERLIAELAKSGCHVLLFGRLNKKVKDLNNITVLGFRSNTFLKGLFLLRYTILLSLFRYHEKKQLDSILKKTAKTTRHDKVKYYPVLWHKPHVFHVQWAKGIHEWMWVKQFGIKLVVSLRGAHINYSPIADPLLAEMYRETFPKVDGFHAVSKAIGIEAQNYGAQAHNIFVAYSGLNLAQKNTLNPVKNLCSSKLHILSVGRPHWKKGYTYALDACKLLKDKGLNFSYTIVGAANTIEYQYHCKDLGIQDCVTLLSKQTFSEVQALMKQANVLLLPSVEEGIANVVLEAMAQETLVVSTNCGGMNEVITHGKNGFLVPIRDSNAIAKQLLNVYDLKPVKQQQIKIAALKTIKEQHQSTSMASEMLKLYKHVLKNEVI</sequence>
<evidence type="ECO:0000313" key="3">
    <source>
        <dbReference type="Proteomes" id="UP001501456"/>
    </source>
</evidence>
<evidence type="ECO:0000313" key="2">
    <source>
        <dbReference type="EMBL" id="GAA3784344.1"/>
    </source>
</evidence>
<gene>
    <name evidence="2" type="ORF">GCM10022271_15900</name>
</gene>
<dbReference type="RefSeq" id="WP_344729115.1">
    <property type="nucleotide sequence ID" value="NZ_BAABBI010000001.1"/>
</dbReference>
<name>A0ABP7H7M5_9FLAO</name>
<feature type="domain" description="Glycosyl transferase family 1" evidence="1">
    <location>
        <begin position="211"/>
        <end position="365"/>
    </location>
</feature>
<dbReference type="SUPFAM" id="SSF53756">
    <property type="entry name" value="UDP-Glycosyltransferase/glycogen phosphorylase"/>
    <property type="match status" value="1"/>
</dbReference>
<organism evidence="2 3">
    <name type="scientific">Corallibacter vietnamensis</name>
    <dbReference type="NCBI Taxonomy" id="904130"/>
    <lineage>
        <taxon>Bacteria</taxon>
        <taxon>Pseudomonadati</taxon>
        <taxon>Bacteroidota</taxon>
        <taxon>Flavobacteriia</taxon>
        <taxon>Flavobacteriales</taxon>
        <taxon>Flavobacteriaceae</taxon>
        <taxon>Corallibacter</taxon>
    </lineage>
</organism>
<dbReference type="Gene3D" id="3.40.50.2000">
    <property type="entry name" value="Glycogen Phosphorylase B"/>
    <property type="match status" value="2"/>
</dbReference>
<accession>A0ABP7H7M5</accession>
<evidence type="ECO:0000259" key="1">
    <source>
        <dbReference type="Pfam" id="PF00534"/>
    </source>
</evidence>